<dbReference type="RefSeq" id="WP_025349725.1">
    <property type="nucleotide sequence ID" value="NZ_CP006850.1"/>
</dbReference>
<dbReference type="Gene3D" id="1.20.1250.20">
    <property type="entry name" value="MFS general substrate transporter like domains"/>
    <property type="match status" value="1"/>
</dbReference>
<dbReference type="SUPFAM" id="SSF103473">
    <property type="entry name" value="MFS general substrate transporter"/>
    <property type="match status" value="1"/>
</dbReference>
<feature type="transmembrane region" description="Helical" evidence="1">
    <location>
        <begin position="324"/>
        <end position="345"/>
    </location>
</feature>
<feature type="transmembrane region" description="Helical" evidence="1">
    <location>
        <begin position="62"/>
        <end position="83"/>
    </location>
</feature>
<dbReference type="InterPro" id="IPR036259">
    <property type="entry name" value="MFS_trans_sf"/>
</dbReference>
<keyword evidence="1" id="KW-0472">Membrane</keyword>
<dbReference type="PANTHER" id="PTHR23523:SF2">
    <property type="entry name" value="2-NITROIMIDAZOLE TRANSPORTER"/>
    <property type="match status" value="1"/>
</dbReference>
<accession>W5TGI6</accession>
<evidence type="ECO:0000313" key="3">
    <source>
        <dbReference type="Proteomes" id="UP000019150"/>
    </source>
</evidence>
<feature type="transmembrane region" description="Helical" evidence="1">
    <location>
        <begin position="189"/>
        <end position="208"/>
    </location>
</feature>
<feature type="transmembrane region" description="Helical" evidence="1">
    <location>
        <begin position="122"/>
        <end position="144"/>
    </location>
</feature>
<feature type="transmembrane region" description="Helical" evidence="1">
    <location>
        <begin position="156"/>
        <end position="177"/>
    </location>
</feature>
<gene>
    <name evidence="2" type="ORF">NONO_c34970</name>
</gene>
<dbReference type="HOGENOM" id="CLU_038046_0_0_11"/>
<dbReference type="OrthoDB" id="5317164at2"/>
<sequence>MGHTDGKLVTGPGDAVADDDLLAPLRAVGAGVAVAAVVLLGLDLRLVFGSASPLLAEIRRDYGLGSGSAALLTTGPVVCLGLFGPLAARTVRRWTVPMVLTGCLALVAVGTALRGIPLWPALLFGTLIAGAGIAVANVLGPVLVRLLFPHRIGVMTGLLTALVSASAGIASGASVPLDTDLLHSWRLTLLAWAAPAAVAVAALGVVAARHRRFHRQGVAVSAPGWRPEVLRSPIAWAITGFMGIQSMLAYSLIAWLPTIYRDRHLTAEHAGLLLTTLSVASIATALTVPIIAARLRNQSVLACAVVALSVVGLAGVLSGGGEPVLWAVLLGLGQGGQLSLALTLVNLRAASASITTSLSAMAQSVGYLIAAIGPVATAALHGATGSWTVPLAVLLVSMVPLGLCGWIAGRGGNTAGDGTPAEFASGRCDPDGIVDDPLRIPEVVDGAGDHPRVSPPS</sequence>
<dbReference type="STRING" id="1415166.NONO_c34970"/>
<keyword evidence="3" id="KW-1185">Reference proteome</keyword>
<evidence type="ECO:0000256" key="1">
    <source>
        <dbReference type="SAM" id="Phobius"/>
    </source>
</evidence>
<feature type="transmembrane region" description="Helical" evidence="1">
    <location>
        <begin position="272"/>
        <end position="293"/>
    </location>
</feature>
<dbReference type="PANTHER" id="PTHR23523">
    <property type="match status" value="1"/>
</dbReference>
<dbReference type="InterPro" id="IPR052524">
    <property type="entry name" value="MFS_Cyanate_Porter"/>
</dbReference>
<dbReference type="KEGG" id="nno:NONO_c34970"/>
<feature type="transmembrane region" description="Helical" evidence="1">
    <location>
        <begin position="300"/>
        <end position="318"/>
    </location>
</feature>
<dbReference type="AlphaFoldDB" id="W5TGI6"/>
<proteinExistence type="predicted"/>
<feature type="transmembrane region" description="Helical" evidence="1">
    <location>
        <begin position="95"/>
        <end position="116"/>
    </location>
</feature>
<dbReference type="Proteomes" id="UP000019150">
    <property type="component" value="Chromosome"/>
</dbReference>
<name>W5TGI6_9NOCA</name>
<keyword evidence="1" id="KW-1133">Transmembrane helix</keyword>
<dbReference type="Pfam" id="PF07690">
    <property type="entry name" value="MFS_1"/>
    <property type="match status" value="1"/>
</dbReference>
<dbReference type="InterPro" id="IPR011701">
    <property type="entry name" value="MFS"/>
</dbReference>
<evidence type="ECO:0000313" key="2">
    <source>
        <dbReference type="EMBL" id="AHH18284.1"/>
    </source>
</evidence>
<keyword evidence="1" id="KW-0812">Transmembrane</keyword>
<feature type="transmembrane region" description="Helical" evidence="1">
    <location>
        <begin position="234"/>
        <end position="260"/>
    </location>
</feature>
<feature type="transmembrane region" description="Helical" evidence="1">
    <location>
        <begin position="21"/>
        <end position="42"/>
    </location>
</feature>
<organism evidence="2 3">
    <name type="scientific">Nocardia nova SH22a</name>
    <dbReference type="NCBI Taxonomy" id="1415166"/>
    <lineage>
        <taxon>Bacteria</taxon>
        <taxon>Bacillati</taxon>
        <taxon>Actinomycetota</taxon>
        <taxon>Actinomycetes</taxon>
        <taxon>Mycobacteriales</taxon>
        <taxon>Nocardiaceae</taxon>
        <taxon>Nocardia</taxon>
    </lineage>
</organism>
<feature type="transmembrane region" description="Helical" evidence="1">
    <location>
        <begin position="365"/>
        <end position="383"/>
    </location>
</feature>
<feature type="transmembrane region" description="Helical" evidence="1">
    <location>
        <begin position="389"/>
        <end position="408"/>
    </location>
</feature>
<dbReference type="eggNOG" id="COG2807">
    <property type="taxonomic scope" value="Bacteria"/>
</dbReference>
<dbReference type="PATRIC" id="fig|1415166.3.peg.3589"/>
<protein>
    <submittedName>
        <fullName evidence="2">Major facilitator superfamily transporter</fullName>
    </submittedName>
</protein>
<dbReference type="EMBL" id="CP006850">
    <property type="protein sequence ID" value="AHH18284.1"/>
    <property type="molecule type" value="Genomic_DNA"/>
</dbReference>
<dbReference type="GO" id="GO:0022857">
    <property type="term" value="F:transmembrane transporter activity"/>
    <property type="evidence" value="ECO:0007669"/>
    <property type="project" value="InterPro"/>
</dbReference>
<reference evidence="2 3" key="1">
    <citation type="journal article" date="2014" name="Appl. Environ. Microbiol.">
        <title>Insights into the Microbial Degradation of Rubber and Gutta-Percha by Analysis of the Complete Genome of Nocardia nova SH22a.</title>
        <authorList>
            <person name="Luo Q."/>
            <person name="Hiessl S."/>
            <person name="Poehlein A."/>
            <person name="Daniel R."/>
            <person name="Steinbuchel A."/>
        </authorList>
    </citation>
    <scope>NUCLEOTIDE SEQUENCE [LARGE SCALE GENOMIC DNA]</scope>
    <source>
        <strain evidence="2">SH22a</strain>
    </source>
</reference>